<dbReference type="InterPro" id="IPR012338">
    <property type="entry name" value="Beta-lactam/transpept-like"/>
</dbReference>
<proteinExistence type="predicted"/>
<reference evidence="2 3" key="1">
    <citation type="submission" date="2018-10" db="EMBL/GenBank/DDBJ databases">
        <authorList>
            <person name="Chen W.-M."/>
        </authorList>
    </citation>
    <scope>NUCLEOTIDE SEQUENCE [LARGE SCALE GENOMIC DNA]</scope>
    <source>
        <strain evidence="2 3">THS-13</strain>
    </source>
</reference>
<dbReference type="PANTHER" id="PTHR46825">
    <property type="entry name" value="D-ALANYL-D-ALANINE-CARBOXYPEPTIDASE/ENDOPEPTIDASE AMPH"/>
    <property type="match status" value="1"/>
</dbReference>
<dbReference type="InterPro" id="IPR050491">
    <property type="entry name" value="AmpC-like"/>
</dbReference>
<dbReference type="EMBL" id="RJVO01000006">
    <property type="protein sequence ID" value="ROH88721.1"/>
    <property type="molecule type" value="Genomic_DNA"/>
</dbReference>
<dbReference type="AlphaFoldDB" id="A0A3N0V7W7"/>
<accession>A0A3N0V7W7</accession>
<name>A0A3N0V7W7_9GAMM</name>
<evidence type="ECO:0000259" key="1">
    <source>
        <dbReference type="Pfam" id="PF00144"/>
    </source>
</evidence>
<feature type="domain" description="Beta-lactamase-related" evidence="1">
    <location>
        <begin position="21"/>
        <end position="319"/>
    </location>
</feature>
<dbReference type="Gene3D" id="3.40.710.10">
    <property type="entry name" value="DD-peptidase/beta-lactamase superfamily"/>
    <property type="match status" value="1"/>
</dbReference>
<dbReference type="SUPFAM" id="SSF56601">
    <property type="entry name" value="beta-lactamase/transpeptidase-like"/>
    <property type="match status" value="1"/>
</dbReference>
<dbReference type="InParanoid" id="A0A3N0V7W7"/>
<dbReference type="Pfam" id="PF00144">
    <property type="entry name" value="Beta-lactamase"/>
    <property type="match status" value="1"/>
</dbReference>
<comment type="caution">
    <text evidence="2">The sequence shown here is derived from an EMBL/GenBank/DDBJ whole genome shotgun (WGS) entry which is preliminary data.</text>
</comment>
<keyword evidence="2" id="KW-0378">Hydrolase</keyword>
<gene>
    <name evidence="2" type="ORF">ED208_12960</name>
</gene>
<dbReference type="Proteomes" id="UP000282106">
    <property type="component" value="Unassembled WGS sequence"/>
</dbReference>
<protein>
    <submittedName>
        <fullName evidence="2">Class A beta-lactamase-related serine hydrolase</fullName>
    </submittedName>
</protein>
<dbReference type="RefSeq" id="WP_123212343.1">
    <property type="nucleotide sequence ID" value="NZ_RJVO01000006.1"/>
</dbReference>
<evidence type="ECO:0000313" key="2">
    <source>
        <dbReference type="EMBL" id="ROH88721.1"/>
    </source>
</evidence>
<evidence type="ECO:0000313" key="3">
    <source>
        <dbReference type="Proteomes" id="UP000282106"/>
    </source>
</evidence>
<dbReference type="GO" id="GO:0016787">
    <property type="term" value="F:hydrolase activity"/>
    <property type="evidence" value="ECO:0007669"/>
    <property type="project" value="UniProtKB-KW"/>
</dbReference>
<sequence length="535" mass="57684">MSGGLAARLDALFAPWNCSDEPGLVVALAQHGRLLYRRGFGLASLASGLALRPTSRLRIGSTSKPFTGLALAMLADEGRLDLDADLRRWLPELPDFGAPLSPRLVAQHRSGLRCHLDLWSITTGARARWPDAEPWQQLLRLRELNYPPGQQLIYSNGGYLLLARLIERVSELSFAEFLEQRIFRPLGMADTELAARDERELARQASLHVRRPEGGFQRGEMRLPMSGDGGLLSSADDLLRWLAELRRPSLPGVGRQLASVDEVVLPDGSPGDYGLGLIARPWRGYRSLGHPGAVMGGVSEAFTLPALGLDVVLLANRSDLAIKSLGQQVVDAVLGETTAASTLAAADQATRCGSYYQAEGGQLLDILALDGELGVDFGGARARLQAGEGGELCFAGSLGDFRFRWPEPDALEVWEAGVWRRYQRLGASPPATSAAKLAGSYRSAELAAEARVLRLDGRWCLGLQGRHGRALYALTARAPGVWSASLADGGSATRLVVEVLPGEGRAAGFTLSSLRSRKLRFERCRAGGPLLEDWG</sequence>
<dbReference type="InterPro" id="IPR001466">
    <property type="entry name" value="Beta-lactam-related"/>
</dbReference>
<dbReference type="PANTHER" id="PTHR46825:SF9">
    <property type="entry name" value="BETA-LACTAMASE-RELATED DOMAIN-CONTAINING PROTEIN"/>
    <property type="match status" value="1"/>
</dbReference>
<organism evidence="2 3">
    <name type="scientific">Stagnimonas aquatica</name>
    <dbReference type="NCBI Taxonomy" id="2689987"/>
    <lineage>
        <taxon>Bacteria</taxon>
        <taxon>Pseudomonadati</taxon>
        <taxon>Pseudomonadota</taxon>
        <taxon>Gammaproteobacteria</taxon>
        <taxon>Nevskiales</taxon>
        <taxon>Nevskiaceae</taxon>
        <taxon>Stagnimonas</taxon>
    </lineage>
</organism>
<keyword evidence="3" id="KW-1185">Reference proteome</keyword>